<keyword evidence="3" id="KW-1185">Reference proteome</keyword>
<accession>A0ABZ2YLK1</accession>
<dbReference type="InterPro" id="IPR016181">
    <property type="entry name" value="Acyl_CoA_acyltransferase"/>
</dbReference>
<dbReference type="InterPro" id="IPR052564">
    <property type="entry name" value="N-acetyltrans/Recomb-assoc"/>
</dbReference>
<dbReference type="Pfam" id="PF13673">
    <property type="entry name" value="Acetyltransf_10"/>
    <property type="match status" value="1"/>
</dbReference>
<protein>
    <submittedName>
        <fullName evidence="2">GNAT family N-acetyltransferase</fullName>
        <ecNumber evidence="2">2.3.1.-</ecNumber>
    </submittedName>
</protein>
<evidence type="ECO:0000313" key="3">
    <source>
        <dbReference type="Proteomes" id="UP001485459"/>
    </source>
</evidence>
<keyword evidence="2" id="KW-0808">Transferase</keyword>
<dbReference type="GO" id="GO:0016746">
    <property type="term" value="F:acyltransferase activity"/>
    <property type="evidence" value="ECO:0007669"/>
    <property type="project" value="UniProtKB-KW"/>
</dbReference>
<dbReference type="PANTHER" id="PTHR43451">
    <property type="entry name" value="ACETYLTRANSFERASE (GNAT) FAMILY PROTEIN"/>
    <property type="match status" value="1"/>
</dbReference>
<dbReference type="EMBL" id="CP149822">
    <property type="protein sequence ID" value="WZN40630.1"/>
    <property type="molecule type" value="Genomic_DNA"/>
</dbReference>
<evidence type="ECO:0000259" key="1">
    <source>
        <dbReference type="PROSITE" id="PS51186"/>
    </source>
</evidence>
<evidence type="ECO:0000313" key="2">
    <source>
        <dbReference type="EMBL" id="WZN40630.1"/>
    </source>
</evidence>
<sequence>MEIRLPIHIRPAIAEDIPQMGTLFRSVIETVCSKDYAPGQLAAWASSSGDLHRWQKLLAETEMIVAEANEGKMAGFAALRHPAHIEMMYTDKDFQGRGVAGCLLKELLGKTSGPVTVHASRTARPFFEKHGFVVAEELFPVRNGIVIPNFRMVKGGCQ</sequence>
<dbReference type="Proteomes" id="UP001485459">
    <property type="component" value="Chromosome"/>
</dbReference>
<gene>
    <name evidence="2" type="ORF">WJU16_21955</name>
</gene>
<proteinExistence type="predicted"/>
<dbReference type="CDD" id="cd04301">
    <property type="entry name" value="NAT_SF"/>
    <property type="match status" value="1"/>
</dbReference>
<dbReference type="PROSITE" id="PS51186">
    <property type="entry name" value="GNAT"/>
    <property type="match status" value="1"/>
</dbReference>
<dbReference type="EC" id="2.3.1.-" evidence="2"/>
<dbReference type="InterPro" id="IPR000182">
    <property type="entry name" value="GNAT_dom"/>
</dbReference>
<name>A0ABZ2YLK1_9BACT</name>
<dbReference type="Gene3D" id="3.40.630.30">
    <property type="match status" value="1"/>
</dbReference>
<dbReference type="SUPFAM" id="SSF55729">
    <property type="entry name" value="Acyl-CoA N-acyltransferases (Nat)"/>
    <property type="match status" value="1"/>
</dbReference>
<organism evidence="2 3">
    <name type="scientific">Chitinophaga pollutisoli</name>
    <dbReference type="NCBI Taxonomy" id="3133966"/>
    <lineage>
        <taxon>Bacteria</taxon>
        <taxon>Pseudomonadati</taxon>
        <taxon>Bacteroidota</taxon>
        <taxon>Chitinophagia</taxon>
        <taxon>Chitinophagales</taxon>
        <taxon>Chitinophagaceae</taxon>
        <taxon>Chitinophaga</taxon>
    </lineage>
</organism>
<feature type="domain" description="N-acetyltransferase" evidence="1">
    <location>
        <begin position="7"/>
        <end position="157"/>
    </location>
</feature>
<dbReference type="PANTHER" id="PTHR43451:SF1">
    <property type="entry name" value="ACETYLTRANSFERASE"/>
    <property type="match status" value="1"/>
</dbReference>
<reference evidence="3" key="1">
    <citation type="submission" date="2024-03" db="EMBL/GenBank/DDBJ databases">
        <title>Chitinophaga horti sp. nov., isolated from garden soil.</title>
        <authorList>
            <person name="Lee D.S."/>
            <person name="Han D.M."/>
            <person name="Baek J.H."/>
            <person name="Choi D.G."/>
            <person name="Jeon J.H."/>
            <person name="Jeon C.O."/>
        </authorList>
    </citation>
    <scope>NUCLEOTIDE SEQUENCE [LARGE SCALE GENOMIC DNA]</scope>
    <source>
        <strain evidence="3">GPA1</strain>
    </source>
</reference>
<dbReference type="RefSeq" id="WP_341835545.1">
    <property type="nucleotide sequence ID" value="NZ_CP149822.1"/>
</dbReference>
<keyword evidence="2" id="KW-0012">Acyltransferase</keyword>